<name>A0A4R3RZ88_9HYPH</name>
<comment type="caution">
    <text evidence="1">The sequence shown here is derived from an EMBL/GenBank/DDBJ whole genome shotgun (WGS) entry which is preliminary data.</text>
</comment>
<sequence>MSYSDILPGATGACKRENFFSAQLWPPGRRSSYFINPDTSCHSVEELGPLYKSGNAANATVTVLLPRYAGCACLI</sequence>
<proteinExistence type="predicted"/>
<reference evidence="1 2" key="1">
    <citation type="submission" date="2019-03" db="EMBL/GenBank/DDBJ databases">
        <title>Genomic Encyclopedia of Type Strains, Phase IV (KMG-V): Genome sequencing to study the core and pangenomes of soil and plant-associated prokaryotes.</title>
        <authorList>
            <person name="Whitman W."/>
        </authorList>
    </citation>
    <scope>NUCLEOTIDE SEQUENCE [LARGE SCALE GENOMIC DNA]</scope>
    <source>
        <strain evidence="1 2">IE4868</strain>
    </source>
</reference>
<gene>
    <name evidence="1" type="ORF">EV129_106168</name>
</gene>
<organism evidence="1 2">
    <name type="scientific">Rhizobium azibense</name>
    <dbReference type="NCBI Taxonomy" id="1136135"/>
    <lineage>
        <taxon>Bacteria</taxon>
        <taxon>Pseudomonadati</taxon>
        <taxon>Pseudomonadota</taxon>
        <taxon>Alphaproteobacteria</taxon>
        <taxon>Hyphomicrobiales</taxon>
        <taxon>Rhizobiaceae</taxon>
        <taxon>Rhizobium/Agrobacterium group</taxon>
        <taxon>Rhizobium</taxon>
    </lineage>
</organism>
<protein>
    <submittedName>
        <fullName evidence="1">Uncharacterized protein</fullName>
    </submittedName>
</protein>
<evidence type="ECO:0000313" key="1">
    <source>
        <dbReference type="EMBL" id="TCU37206.1"/>
    </source>
</evidence>
<dbReference type="EMBL" id="SMBK01000006">
    <property type="protein sequence ID" value="TCU37206.1"/>
    <property type="molecule type" value="Genomic_DNA"/>
</dbReference>
<dbReference type="Proteomes" id="UP000295507">
    <property type="component" value="Unassembled WGS sequence"/>
</dbReference>
<dbReference type="AlphaFoldDB" id="A0A4R3RZ88"/>
<evidence type="ECO:0000313" key="2">
    <source>
        <dbReference type="Proteomes" id="UP000295507"/>
    </source>
</evidence>
<accession>A0A4R3RZ88</accession>